<dbReference type="GO" id="GO:0003964">
    <property type="term" value="F:RNA-directed DNA polymerase activity"/>
    <property type="evidence" value="ECO:0007669"/>
    <property type="project" value="UniProtKB-KW"/>
</dbReference>
<keyword evidence="3" id="KW-0548">Nucleotidyltransferase</keyword>
<dbReference type="RefSeq" id="WP_144767487.1">
    <property type="nucleotide sequence ID" value="NZ_BPQI01000259.1"/>
</dbReference>
<dbReference type="InterPro" id="IPR051083">
    <property type="entry name" value="GrpII_Intron_Splice-Mob/Def"/>
</dbReference>
<keyword evidence="2" id="KW-0808">Transferase</keyword>
<keyword evidence="6" id="KW-0695">RNA-directed DNA polymerase</keyword>
<evidence type="ECO:0000313" key="13">
    <source>
        <dbReference type="EMBL" id="GJD59793.1"/>
    </source>
</evidence>
<comment type="catalytic activity">
    <reaction evidence="9">
        <text>DNA(n) + a 2'-deoxyribonucleoside 5'-triphosphate = DNA(n+1) + diphosphate</text>
        <dbReference type="Rhea" id="RHEA:22508"/>
        <dbReference type="Rhea" id="RHEA-COMP:17339"/>
        <dbReference type="Rhea" id="RHEA-COMP:17340"/>
        <dbReference type="ChEBI" id="CHEBI:33019"/>
        <dbReference type="ChEBI" id="CHEBI:61560"/>
        <dbReference type="ChEBI" id="CHEBI:173112"/>
        <dbReference type="EC" id="2.7.7.49"/>
    </reaction>
</comment>
<dbReference type="Proteomes" id="UP000401717">
    <property type="component" value="Unassembled WGS sequence"/>
</dbReference>
<evidence type="ECO:0000256" key="8">
    <source>
        <dbReference type="ARBA" id="ARBA00034120"/>
    </source>
</evidence>
<dbReference type="EMBL" id="BPQI01000259">
    <property type="protein sequence ID" value="GJD59793.1"/>
    <property type="molecule type" value="Genomic_DNA"/>
</dbReference>
<sequence length="613" mass="67113">MTLRPGSLTRQQLYDRIREGSKDEVVLEEMIRLGYWPDGAEQPNPPAELIRRRGEISRAIADLHRREALWRDPDAALKEMHRRRKKAALERRRETKLRGARGRHERALAWHARRDAEILHLGEGVSAGLSGTDADPRALKAGLPALANPKAVAEAMGISLGELRFLAYDRPLSTVSHYRRFTIPKKTGGERTISAPMPRLKRAQYWVLDALLARAPLHEAAHGFVPGRSIVTNAAAHVGRDVVVNLDLKDFFPTLDYRRIKGKFRGLGYAEPVATVLALICTEPDVDAVEIDGQRLYAARGPRRLPQGAPTSPALTNLVCTRLDARLAGLAASLGFAYTRYADDLTFSASGEAAGKVGPLLKYVHAIVAAEGFTVHPDKTRVMRRGRHQEVTGLTVNERVAVPRETLRRFRALLHGIERHGPAGRRWGKGGDGTVLQAALGFARFVRMVTPEAGAPLVAQVRALAERHGARQAPAQPRIATFRARSADGVAPLARWWIPAARPLPAPDPIIAEAEAAEAEARRKRQDGPGRVPGRSGLPAVGLRPAPAPEPARQADPVQGDRDGTPMKPWMAVLGVFVLFQAAAVLHPGLGLLVLVAALAIGLRRWLRRRRGR</sequence>
<feature type="region of interest" description="Disordered" evidence="10">
    <location>
        <begin position="517"/>
        <end position="564"/>
    </location>
</feature>
<dbReference type="InterPro" id="IPR000477">
    <property type="entry name" value="RT_dom"/>
</dbReference>
<evidence type="ECO:0000313" key="16">
    <source>
        <dbReference type="Proteomes" id="UP001055303"/>
    </source>
</evidence>
<reference evidence="13" key="3">
    <citation type="submission" date="2021-08" db="EMBL/GenBank/DDBJ databases">
        <authorList>
            <person name="Tani A."/>
            <person name="Ola A."/>
            <person name="Ogura Y."/>
            <person name="Katsura K."/>
            <person name="Hayashi T."/>
        </authorList>
    </citation>
    <scope>NUCLEOTIDE SEQUENCE</scope>
    <source>
        <strain evidence="13">DSM 22415</strain>
    </source>
</reference>
<dbReference type="InterPro" id="IPR000123">
    <property type="entry name" value="Reverse_transcriptase_msDNA"/>
</dbReference>
<evidence type="ECO:0000256" key="9">
    <source>
        <dbReference type="ARBA" id="ARBA00048173"/>
    </source>
</evidence>
<dbReference type="AlphaFoldDB" id="A0A564G4Z8"/>
<dbReference type="GO" id="GO:0003723">
    <property type="term" value="F:RNA binding"/>
    <property type="evidence" value="ECO:0007669"/>
    <property type="project" value="InterPro"/>
</dbReference>
<dbReference type="EMBL" id="CABFVH010000047">
    <property type="protein sequence ID" value="VUF15152.1"/>
    <property type="molecule type" value="Genomic_DNA"/>
</dbReference>
<evidence type="ECO:0000256" key="7">
    <source>
        <dbReference type="ARBA" id="ARBA00023118"/>
    </source>
</evidence>
<feature type="transmembrane region" description="Helical" evidence="11">
    <location>
        <begin position="570"/>
        <end position="603"/>
    </location>
</feature>
<dbReference type="PRINTS" id="PR00866">
    <property type="entry name" value="RNADNAPOLMS"/>
</dbReference>
<dbReference type="SUPFAM" id="SSF56672">
    <property type="entry name" value="DNA/RNA polymerases"/>
    <property type="match status" value="1"/>
</dbReference>
<gene>
    <name evidence="13" type="ORF">IFDJLNFL_5724</name>
    <name evidence="14" type="ORF">MTDSW087_04887</name>
</gene>
<dbReference type="InterPro" id="IPR043502">
    <property type="entry name" value="DNA/RNA_pol_sf"/>
</dbReference>
<keyword evidence="5" id="KW-0460">Magnesium</keyword>
<protein>
    <recommendedName>
        <fullName evidence="1">RNA-directed DNA polymerase</fullName>
        <ecNumber evidence="1">2.7.7.49</ecNumber>
    </recommendedName>
</protein>
<reference evidence="14 15" key="1">
    <citation type="submission" date="2019-06" db="EMBL/GenBank/DDBJ databases">
        <authorList>
            <person name="Rodrigo-Torres L."/>
            <person name="Arahal R. D."/>
            <person name="Lucena T."/>
        </authorList>
    </citation>
    <scope>NUCLEOTIDE SEQUENCE [LARGE SCALE GENOMIC DNA]</scope>
    <source>
        <strain evidence="14 15">SW08-7</strain>
    </source>
</reference>
<evidence type="ECO:0000256" key="11">
    <source>
        <dbReference type="SAM" id="Phobius"/>
    </source>
</evidence>
<evidence type="ECO:0000256" key="10">
    <source>
        <dbReference type="SAM" id="MobiDB-lite"/>
    </source>
</evidence>
<dbReference type="Proteomes" id="UP001055303">
    <property type="component" value="Unassembled WGS sequence"/>
</dbReference>
<evidence type="ECO:0000313" key="15">
    <source>
        <dbReference type="Proteomes" id="UP000401717"/>
    </source>
</evidence>
<reference evidence="13" key="2">
    <citation type="journal article" date="2021" name="Front. Microbiol.">
        <title>Comprehensive Comparative Genomics and Phenotyping of Methylobacterium Species.</title>
        <authorList>
            <person name="Alessa O."/>
            <person name="Ogura Y."/>
            <person name="Fujitani Y."/>
            <person name="Takami H."/>
            <person name="Hayashi T."/>
            <person name="Sahin N."/>
            <person name="Tani A."/>
        </authorList>
    </citation>
    <scope>NUCLEOTIDE SEQUENCE</scope>
    <source>
        <strain evidence="13">DSM 22415</strain>
    </source>
</reference>
<dbReference type="PANTHER" id="PTHR34047:SF7">
    <property type="entry name" value="RNA-DIRECTED DNA POLYMERASE"/>
    <property type="match status" value="1"/>
</dbReference>
<keyword evidence="4" id="KW-0479">Metal-binding</keyword>
<dbReference type="CDD" id="cd03487">
    <property type="entry name" value="RT_Bac_retron_II"/>
    <property type="match status" value="1"/>
</dbReference>
<evidence type="ECO:0000256" key="4">
    <source>
        <dbReference type="ARBA" id="ARBA00022723"/>
    </source>
</evidence>
<feature type="domain" description="Reverse transcriptase" evidence="12">
    <location>
        <begin position="164"/>
        <end position="396"/>
    </location>
</feature>
<accession>A0A564G4Z8</accession>
<keyword evidence="11" id="KW-0472">Membrane</keyword>
<evidence type="ECO:0000256" key="1">
    <source>
        <dbReference type="ARBA" id="ARBA00012493"/>
    </source>
</evidence>
<evidence type="ECO:0000256" key="5">
    <source>
        <dbReference type="ARBA" id="ARBA00022842"/>
    </source>
</evidence>
<proteinExistence type="inferred from homology"/>
<evidence type="ECO:0000256" key="2">
    <source>
        <dbReference type="ARBA" id="ARBA00022679"/>
    </source>
</evidence>
<dbReference type="PANTHER" id="PTHR34047">
    <property type="entry name" value="NUCLEAR INTRON MATURASE 1, MITOCHONDRIAL-RELATED"/>
    <property type="match status" value="1"/>
</dbReference>
<keyword evidence="16" id="KW-1185">Reference proteome</keyword>
<comment type="similarity">
    <text evidence="8">Belongs to the bacterial reverse transcriptase family.</text>
</comment>
<dbReference type="GO" id="GO:0051607">
    <property type="term" value="P:defense response to virus"/>
    <property type="evidence" value="ECO:0007669"/>
    <property type="project" value="UniProtKB-KW"/>
</dbReference>
<dbReference type="GO" id="GO:0046872">
    <property type="term" value="F:metal ion binding"/>
    <property type="evidence" value="ECO:0007669"/>
    <property type="project" value="UniProtKB-KW"/>
</dbReference>
<evidence type="ECO:0000313" key="14">
    <source>
        <dbReference type="EMBL" id="VUF15152.1"/>
    </source>
</evidence>
<evidence type="ECO:0000259" key="12">
    <source>
        <dbReference type="PROSITE" id="PS50878"/>
    </source>
</evidence>
<keyword evidence="7" id="KW-0051">Antiviral defense</keyword>
<evidence type="ECO:0000256" key="3">
    <source>
        <dbReference type="ARBA" id="ARBA00022695"/>
    </source>
</evidence>
<dbReference type="Pfam" id="PF00078">
    <property type="entry name" value="RVT_1"/>
    <property type="match status" value="1"/>
</dbReference>
<dbReference type="OrthoDB" id="7055795at2"/>
<evidence type="ECO:0000256" key="6">
    <source>
        <dbReference type="ARBA" id="ARBA00022918"/>
    </source>
</evidence>
<dbReference type="EC" id="2.7.7.49" evidence="1"/>
<keyword evidence="11" id="KW-0812">Transmembrane</keyword>
<name>A0A564G4Z8_9HYPH</name>
<dbReference type="PROSITE" id="PS50878">
    <property type="entry name" value="RT_POL"/>
    <property type="match status" value="1"/>
</dbReference>
<keyword evidence="11" id="KW-1133">Transmembrane helix</keyword>
<organism evidence="14 15">
    <name type="scientific">Methylobacterium dankookense</name>
    <dbReference type="NCBI Taxonomy" id="560405"/>
    <lineage>
        <taxon>Bacteria</taxon>
        <taxon>Pseudomonadati</taxon>
        <taxon>Pseudomonadota</taxon>
        <taxon>Alphaproteobacteria</taxon>
        <taxon>Hyphomicrobiales</taxon>
        <taxon>Methylobacteriaceae</taxon>
        <taxon>Methylobacterium</taxon>
    </lineage>
</organism>